<feature type="transmembrane region" description="Helical" evidence="1">
    <location>
        <begin position="500"/>
        <end position="523"/>
    </location>
</feature>
<feature type="transmembrane region" description="Helical" evidence="1">
    <location>
        <begin position="425"/>
        <end position="451"/>
    </location>
</feature>
<evidence type="ECO:0000313" key="2">
    <source>
        <dbReference type="EMBL" id="MFC7257117.1"/>
    </source>
</evidence>
<feature type="transmembrane region" description="Helical" evidence="1">
    <location>
        <begin position="398"/>
        <end position="419"/>
    </location>
</feature>
<feature type="transmembrane region" description="Helical" evidence="1">
    <location>
        <begin position="188"/>
        <end position="209"/>
    </location>
</feature>
<dbReference type="RefSeq" id="WP_340696353.1">
    <property type="nucleotide sequence ID" value="NZ_JBHTAT010000004.1"/>
</dbReference>
<evidence type="ECO:0008006" key="4">
    <source>
        <dbReference type="Google" id="ProtNLM"/>
    </source>
</evidence>
<dbReference type="EMBL" id="JBHTAT010000004">
    <property type="protein sequence ID" value="MFC7257117.1"/>
    <property type="molecule type" value="Genomic_DNA"/>
</dbReference>
<protein>
    <recommendedName>
        <fullName evidence="4">ABC-2 type transport system permease protein</fullName>
    </recommendedName>
</protein>
<keyword evidence="1" id="KW-0472">Membrane</keyword>
<feature type="transmembrane region" description="Helical" evidence="1">
    <location>
        <begin position="152"/>
        <end position="176"/>
    </location>
</feature>
<feature type="transmembrane region" description="Helical" evidence="1">
    <location>
        <begin position="124"/>
        <end position="146"/>
    </location>
</feature>
<evidence type="ECO:0000256" key="1">
    <source>
        <dbReference type="SAM" id="Phobius"/>
    </source>
</evidence>
<dbReference type="GeneID" id="96955408"/>
<sequence length="536" mass="56984">MSVRSDLRHGARIGRAEFLRSVRRQLKNKRRLLGLGFAVLFFGGNLLFILPTAYILGQTARSITTIPYLAPAATVLPAGILVLAIFRTLERIGSSDSEDLLLTTVHPRAVVVGLITAEIGRVTVWFGLPLGAVFLTFALGLGSPWLPLAVSFVLLPIVCWAAVWGYASGLALLRVFRHLPTVHRTLKVGGVVAMLGLVVASQFVGRYVVEEGVSIRAILEILTFAPLTDYVALAFVGTRLEQPTSMAAVGVLGVLLATTPLGLSLATRQASTLWFTDRPISSASKAETTSAGGFQAPRPFAWRKSGRIAWGILIRGVRNPGELGHLVMILFFIGPLGTTVVQSSGDALGPLVAGTGVGIGTYLAGATFGLNPLGDDRPQLPLLLLTTTETRTVVRGRVVAGLAIGIPVAMLVSLASILLGTALKYAIAFAVVGVGMCLAAALFAVGIGAVYPIYEEREFWGTETVVPSTLVMIGYMFIVGGGTIIGLITTWYTLTGHVTVTPVLGIGVGVYLLLTMGMSYGSYRYALRRYRRYTVD</sequence>
<keyword evidence="3" id="KW-1185">Reference proteome</keyword>
<feature type="transmembrane region" description="Helical" evidence="1">
    <location>
        <begin position="472"/>
        <end position="494"/>
    </location>
</feature>
<feature type="transmembrane region" description="Helical" evidence="1">
    <location>
        <begin position="68"/>
        <end position="86"/>
    </location>
</feature>
<keyword evidence="1" id="KW-1133">Transmembrane helix</keyword>
<evidence type="ECO:0000313" key="3">
    <source>
        <dbReference type="Proteomes" id="UP001596434"/>
    </source>
</evidence>
<reference evidence="2 3" key="1">
    <citation type="journal article" date="2019" name="Int. J. Syst. Evol. Microbiol.">
        <title>The Global Catalogue of Microorganisms (GCM) 10K type strain sequencing project: providing services to taxonomists for standard genome sequencing and annotation.</title>
        <authorList>
            <consortium name="The Broad Institute Genomics Platform"/>
            <consortium name="The Broad Institute Genome Sequencing Center for Infectious Disease"/>
            <person name="Wu L."/>
            <person name="Ma J."/>
        </authorList>
    </citation>
    <scope>NUCLEOTIDE SEQUENCE [LARGE SCALE GENOMIC DNA]</scope>
    <source>
        <strain evidence="2 3">GX21</strain>
    </source>
</reference>
<name>A0ABD6A3F7_9EURY</name>
<feature type="transmembrane region" description="Helical" evidence="1">
    <location>
        <begin position="323"/>
        <end position="341"/>
    </location>
</feature>
<feature type="transmembrane region" description="Helical" evidence="1">
    <location>
        <begin position="32"/>
        <end position="56"/>
    </location>
</feature>
<comment type="caution">
    <text evidence="2">The sequence shown here is derived from an EMBL/GenBank/DDBJ whole genome shotgun (WGS) entry which is preliminary data.</text>
</comment>
<feature type="transmembrane region" description="Helical" evidence="1">
    <location>
        <begin position="347"/>
        <end position="370"/>
    </location>
</feature>
<keyword evidence="1" id="KW-0812">Transmembrane</keyword>
<accession>A0ABD6A3F7</accession>
<gene>
    <name evidence="2" type="ORF">ACFQKE_17810</name>
</gene>
<dbReference type="Proteomes" id="UP001596434">
    <property type="component" value="Unassembled WGS sequence"/>
</dbReference>
<dbReference type="AlphaFoldDB" id="A0ABD6A3F7"/>
<proteinExistence type="predicted"/>
<organism evidence="2 3">
    <name type="scientific">Haloplanus litoreus</name>
    <dbReference type="NCBI Taxonomy" id="767515"/>
    <lineage>
        <taxon>Archaea</taxon>
        <taxon>Methanobacteriati</taxon>
        <taxon>Methanobacteriota</taxon>
        <taxon>Stenosarchaea group</taxon>
        <taxon>Halobacteria</taxon>
        <taxon>Halobacteriales</taxon>
        <taxon>Haloferacaceae</taxon>
        <taxon>Haloplanus</taxon>
    </lineage>
</organism>